<protein>
    <recommendedName>
        <fullName evidence="3 8">Glucose-6-phosphate 1-dehydrogenase</fullName>
        <ecNumber evidence="2 8">1.1.1.49</ecNumber>
    </recommendedName>
</protein>
<evidence type="ECO:0000256" key="6">
    <source>
        <dbReference type="ARBA" id="ARBA00023002"/>
    </source>
</evidence>
<dbReference type="Gene3D" id="3.40.50.720">
    <property type="entry name" value="NAD(P)-binding Rossmann-like Domain"/>
    <property type="match status" value="1"/>
</dbReference>
<evidence type="ECO:0000256" key="4">
    <source>
        <dbReference type="ARBA" id="ARBA00022526"/>
    </source>
</evidence>
<dbReference type="Proteomes" id="UP000188320">
    <property type="component" value="Unassembled WGS sequence"/>
</dbReference>
<dbReference type="Pfam" id="PF02781">
    <property type="entry name" value="G6PD_C"/>
    <property type="match status" value="1"/>
</dbReference>
<evidence type="ECO:0000256" key="2">
    <source>
        <dbReference type="ARBA" id="ARBA00013019"/>
    </source>
</evidence>
<dbReference type="UniPathway" id="UPA00115">
    <property type="reaction ID" value="UER00408"/>
</dbReference>
<dbReference type="OrthoDB" id="60984at2759"/>
<evidence type="ECO:0000259" key="9">
    <source>
        <dbReference type="Pfam" id="PF00479"/>
    </source>
</evidence>
<dbReference type="PANTHER" id="PTHR23429:SF0">
    <property type="entry name" value="GLUCOSE-6-PHOSPHATE 1-DEHYDROGENASE"/>
    <property type="match status" value="1"/>
</dbReference>
<evidence type="ECO:0000259" key="10">
    <source>
        <dbReference type="Pfam" id="PF02781"/>
    </source>
</evidence>
<evidence type="ECO:0000313" key="12">
    <source>
        <dbReference type="Proteomes" id="UP000188320"/>
    </source>
</evidence>
<evidence type="ECO:0000256" key="7">
    <source>
        <dbReference type="ARBA" id="ARBA00023277"/>
    </source>
</evidence>
<evidence type="ECO:0000256" key="8">
    <source>
        <dbReference type="RuleBase" id="RU362120"/>
    </source>
</evidence>
<evidence type="ECO:0000256" key="1">
    <source>
        <dbReference type="ARBA" id="ARBA00004937"/>
    </source>
</evidence>
<dbReference type="Pfam" id="PF00479">
    <property type="entry name" value="G6PD_N"/>
    <property type="match status" value="1"/>
</dbReference>
<dbReference type="AlphaFoldDB" id="A0A1R1PGA1"/>
<dbReference type="NCBIfam" id="TIGR00871">
    <property type="entry name" value="zwf"/>
    <property type="match status" value="1"/>
</dbReference>
<comment type="similarity">
    <text evidence="8">Belongs to the glucose-6-phosphate dehydrogenase family.</text>
</comment>
<dbReference type="PANTHER" id="PTHR23429">
    <property type="entry name" value="GLUCOSE-6-PHOSPHATE 1-DEHYDROGENASE G6PD"/>
    <property type="match status" value="1"/>
</dbReference>
<dbReference type="SUPFAM" id="SSF51735">
    <property type="entry name" value="NAD(P)-binding Rossmann-fold domains"/>
    <property type="match status" value="1"/>
</dbReference>
<dbReference type="EMBL" id="LSSK01001329">
    <property type="protein sequence ID" value="OMH80010.1"/>
    <property type="molecule type" value="Genomic_DNA"/>
</dbReference>
<dbReference type="SUPFAM" id="SSF55347">
    <property type="entry name" value="Glyceraldehyde-3-phosphate dehydrogenase-like, C-terminal domain"/>
    <property type="match status" value="1"/>
</dbReference>
<dbReference type="GO" id="GO:0006006">
    <property type="term" value="P:glucose metabolic process"/>
    <property type="evidence" value="ECO:0007669"/>
    <property type="project" value="UniProtKB-KW"/>
</dbReference>
<comment type="function">
    <text evidence="8">Catalyzes the rate-limiting step of the oxidative pentose-phosphate pathway, which represents a route for the dissimilation of carbohydrates besides glycolysis.</text>
</comment>
<sequence length="505" mass="57416">MTVFEEYPSMIKKQNLTTIIVFGASGDLAKRKTFPALYELFTKKLLPKHTRIIGYARSPLNREDFLKRIKQYIKSPGDDIAAFEELCEYRSGEYGKPDDFQQMHARVRELEGEMDTASGGKNCGVMRIYYLALPPTTFVEVAGNIKENLYSNDVTNHLVIEKPFGSDRDSSKVLGGQISKYFREEEIFRTDHYLGKDMVKNLMALRFANTFYDAVWNKEYISNVQITFKEKIGTQGRGGYFDEFGIIRDVIQNHLMQVLSIIAMETPKSLDAEDIRDCKAAVLKCIPPATLDETLLGQYTASEDGSEPGYLDDETVRKGSNTPTFAMTTLHIDNDRWRGVPFVVKAGKALEDARVSVRIQFKDMKYPLFPNMARNELVIRISPAEAIYMKTVVKEPGLTNNLALSELDLTYQDRYTHIPIPDAYASLILDVLGTDHSNFVRADELDESWRIFTPLLHQIDNENITPLPYRFGSRGPEGESNFLEVFGGYVKPVLAYNWKKASAKI</sequence>
<dbReference type="GO" id="GO:0005829">
    <property type="term" value="C:cytosol"/>
    <property type="evidence" value="ECO:0007669"/>
    <property type="project" value="TreeGrafter"/>
</dbReference>
<keyword evidence="5 8" id="KW-0521">NADP</keyword>
<dbReference type="InterPro" id="IPR036291">
    <property type="entry name" value="NAD(P)-bd_dom_sf"/>
</dbReference>
<dbReference type="Gene3D" id="3.30.360.10">
    <property type="entry name" value="Dihydrodipicolinate Reductase, domain 2"/>
    <property type="match status" value="1"/>
</dbReference>
<dbReference type="InterPro" id="IPR022674">
    <property type="entry name" value="G6P_DH_NAD-bd"/>
</dbReference>
<keyword evidence="7 8" id="KW-0119">Carbohydrate metabolism</keyword>
<accession>A0A1R1PGA1</accession>
<dbReference type="PRINTS" id="PR00079">
    <property type="entry name" value="G6PDHDRGNASE"/>
</dbReference>
<dbReference type="PIRSF" id="PIRSF000110">
    <property type="entry name" value="G6PD"/>
    <property type="match status" value="1"/>
</dbReference>
<dbReference type="InterPro" id="IPR001282">
    <property type="entry name" value="G6P_DH"/>
</dbReference>
<dbReference type="EC" id="1.1.1.49" evidence="2 8"/>
<comment type="caution">
    <text evidence="11">The sequence shown here is derived from an EMBL/GenBank/DDBJ whole genome shotgun (WGS) entry which is preliminary data.</text>
</comment>
<name>A0A1R1PGA1_ZANCU</name>
<organism evidence="11 12">
    <name type="scientific">Zancudomyces culisetae</name>
    <name type="common">Gut fungus</name>
    <name type="synonym">Smittium culisetae</name>
    <dbReference type="NCBI Taxonomy" id="1213189"/>
    <lineage>
        <taxon>Eukaryota</taxon>
        <taxon>Fungi</taxon>
        <taxon>Fungi incertae sedis</taxon>
        <taxon>Zoopagomycota</taxon>
        <taxon>Kickxellomycotina</taxon>
        <taxon>Harpellomycetes</taxon>
        <taxon>Harpellales</taxon>
        <taxon>Legeriomycetaceae</taxon>
        <taxon>Zancudomyces</taxon>
    </lineage>
</organism>
<comment type="pathway">
    <text evidence="1 8">Carbohydrate degradation; pentose phosphate pathway; D-ribulose 5-phosphate from D-glucose 6-phosphate (oxidative stage): step 1/3.</text>
</comment>
<feature type="domain" description="Glucose-6-phosphate dehydrogenase C-terminal" evidence="10">
    <location>
        <begin position="203"/>
        <end position="484"/>
    </location>
</feature>
<gene>
    <name evidence="11" type="ORF">AX774_g6562</name>
</gene>
<reference evidence="12" key="1">
    <citation type="submission" date="2017-01" db="EMBL/GenBank/DDBJ databases">
        <authorList>
            <person name="Wang Y."/>
            <person name="White M."/>
            <person name="Kvist S."/>
            <person name="Moncalvo J.-M."/>
        </authorList>
    </citation>
    <scope>NUCLEOTIDE SEQUENCE [LARGE SCALE GENOMIC DNA]</scope>
    <source>
        <strain evidence="12">COL-18-3</strain>
    </source>
</reference>
<evidence type="ECO:0000256" key="5">
    <source>
        <dbReference type="ARBA" id="ARBA00022857"/>
    </source>
</evidence>
<evidence type="ECO:0000256" key="3">
    <source>
        <dbReference type="ARBA" id="ARBA00020444"/>
    </source>
</evidence>
<keyword evidence="12" id="KW-1185">Reference proteome</keyword>
<dbReference type="HAMAP" id="MF_00966">
    <property type="entry name" value="G6PD"/>
    <property type="match status" value="1"/>
</dbReference>
<dbReference type="GO" id="GO:0009051">
    <property type="term" value="P:pentose-phosphate shunt, oxidative branch"/>
    <property type="evidence" value="ECO:0007669"/>
    <property type="project" value="TreeGrafter"/>
</dbReference>
<comment type="catalytic activity">
    <reaction evidence="8">
        <text>D-glucose 6-phosphate + NADP(+) = 6-phospho-D-glucono-1,5-lactone + NADPH + H(+)</text>
        <dbReference type="Rhea" id="RHEA:15841"/>
        <dbReference type="ChEBI" id="CHEBI:15378"/>
        <dbReference type="ChEBI" id="CHEBI:57783"/>
        <dbReference type="ChEBI" id="CHEBI:57955"/>
        <dbReference type="ChEBI" id="CHEBI:58349"/>
        <dbReference type="ChEBI" id="CHEBI:61548"/>
        <dbReference type="EC" id="1.1.1.49"/>
    </reaction>
</comment>
<dbReference type="GO" id="GO:0004345">
    <property type="term" value="F:glucose-6-phosphate dehydrogenase activity"/>
    <property type="evidence" value="ECO:0007669"/>
    <property type="project" value="UniProtKB-EC"/>
</dbReference>
<dbReference type="GO" id="GO:0050661">
    <property type="term" value="F:NADP binding"/>
    <property type="evidence" value="ECO:0007669"/>
    <property type="project" value="InterPro"/>
</dbReference>
<keyword evidence="6 8" id="KW-0560">Oxidoreductase</keyword>
<dbReference type="InterPro" id="IPR022675">
    <property type="entry name" value="G6P_DH_C"/>
</dbReference>
<proteinExistence type="inferred from homology"/>
<evidence type="ECO:0000313" key="11">
    <source>
        <dbReference type="EMBL" id="OMH80010.1"/>
    </source>
</evidence>
<feature type="domain" description="Glucose-6-phosphate dehydrogenase NAD-binding" evidence="9">
    <location>
        <begin position="20"/>
        <end position="201"/>
    </location>
</feature>
<keyword evidence="4 8" id="KW-0313">Glucose metabolism</keyword>